<dbReference type="Proteomes" id="UP001295440">
    <property type="component" value="Chromosome"/>
</dbReference>
<dbReference type="AlphaFoldDB" id="A0AAU9R2U0"/>
<evidence type="ECO:0000259" key="1">
    <source>
        <dbReference type="Pfam" id="PF14393"/>
    </source>
</evidence>
<dbReference type="EMBL" id="OV915080">
    <property type="protein sequence ID" value="CAH1705392.1"/>
    <property type="molecule type" value="Genomic_DNA"/>
</dbReference>
<feature type="domain" description="DUF4422" evidence="1">
    <location>
        <begin position="6"/>
        <end position="233"/>
    </location>
</feature>
<dbReference type="Pfam" id="PF14393">
    <property type="entry name" value="DUF4422"/>
    <property type="match status" value="1"/>
</dbReference>
<proteinExistence type="predicted"/>
<organism evidence="2 3">
    <name type="scientific">Lactobacillus delbrueckii subsp. delbrueckii</name>
    <dbReference type="NCBI Taxonomy" id="83684"/>
    <lineage>
        <taxon>Bacteria</taxon>
        <taxon>Bacillati</taxon>
        <taxon>Bacillota</taxon>
        <taxon>Bacilli</taxon>
        <taxon>Lactobacillales</taxon>
        <taxon>Lactobacillaceae</taxon>
        <taxon>Lactobacillus</taxon>
    </lineage>
</organism>
<accession>A0AAU9R2U0</accession>
<protein>
    <submittedName>
        <fullName evidence="2">Capsular biosynthesis protein</fullName>
    </submittedName>
</protein>
<evidence type="ECO:0000313" key="3">
    <source>
        <dbReference type="Proteomes" id="UP001295440"/>
    </source>
</evidence>
<gene>
    <name evidence="2" type="ORF">LDD865_0228</name>
</gene>
<name>A0AAU9R2U0_9LACO</name>
<sequence length="276" mass="32525">MEKVTIIIATHKKYQMPSDKCYLPLHVGAEGKKDKDGNPLDLGYVKDNTGDNISSKNASFCELTGLYWAWKNLDADYIGLVHYRRHLSLHKKSKDPFQNILTDNEAIALTEQYEVIVPSKRNYWIETLYSHYKHTHFASQLDETRKIIAEQCPDYQPDYDKVIHKTWGYMFNMMIMRRDLLNDYCSWLFNILFELERRVNAGQVQDSQNLSPFQGRFYGRISEIIFNVWLQHQIRIGNVKHIKQIKCITLGKIAWRKKLISFLEAKFLGKKYEGSF</sequence>
<evidence type="ECO:0000313" key="2">
    <source>
        <dbReference type="EMBL" id="CAH1705392.1"/>
    </source>
</evidence>
<dbReference type="InterPro" id="IPR025536">
    <property type="entry name" value="DUF4422"/>
</dbReference>
<reference evidence="2" key="1">
    <citation type="submission" date="2022-02" db="EMBL/GenBank/DDBJ databases">
        <authorList>
            <person name="Deutsch MARIE S."/>
        </authorList>
    </citation>
    <scope>NUCLEOTIDE SEQUENCE</scope>
    <source>
        <strain evidence="2">CIRM-BIA865</strain>
    </source>
</reference>